<proteinExistence type="predicted"/>
<dbReference type="EMBL" id="GEGO01004493">
    <property type="protein sequence ID" value="JAR90911.1"/>
    <property type="molecule type" value="Transcribed_RNA"/>
</dbReference>
<protein>
    <submittedName>
        <fullName evidence="1">Uncharacterized protein</fullName>
    </submittedName>
</protein>
<organism evidence="1">
    <name type="scientific">Ixodes ricinus</name>
    <name type="common">Common tick</name>
    <name type="synonym">Acarus ricinus</name>
    <dbReference type="NCBI Taxonomy" id="34613"/>
    <lineage>
        <taxon>Eukaryota</taxon>
        <taxon>Metazoa</taxon>
        <taxon>Ecdysozoa</taxon>
        <taxon>Arthropoda</taxon>
        <taxon>Chelicerata</taxon>
        <taxon>Arachnida</taxon>
        <taxon>Acari</taxon>
        <taxon>Parasitiformes</taxon>
        <taxon>Ixodida</taxon>
        <taxon>Ixodoidea</taxon>
        <taxon>Ixodidae</taxon>
        <taxon>Ixodinae</taxon>
        <taxon>Ixodes</taxon>
    </lineage>
</organism>
<evidence type="ECO:0000313" key="1">
    <source>
        <dbReference type="EMBL" id="JAR90911.1"/>
    </source>
</evidence>
<reference evidence="1" key="1">
    <citation type="journal article" date="2018" name="PLoS Negl. Trop. Dis.">
        <title>Sialome diversity of ticks revealed by RNAseq of single tick salivary glands.</title>
        <authorList>
            <person name="Perner J."/>
            <person name="Kropackova S."/>
            <person name="Kopacek P."/>
            <person name="Ribeiro J.M."/>
        </authorList>
    </citation>
    <scope>NUCLEOTIDE SEQUENCE</scope>
    <source>
        <strain evidence="1">Siblings of single egg batch collected in Ceske Budejovice</strain>
        <tissue evidence="1">Salivary glands</tissue>
    </source>
</reference>
<accession>A0A147BJH9</accession>
<dbReference type="AlphaFoldDB" id="A0A147BJH9"/>
<name>A0A147BJH9_IXORI</name>
<sequence length="87" mass="10170">YLSYYRNLNRPFLKFSAIWLLKWQFNFCRSNGGNEPVVCSIFSGIVTFTSQRQTKMCSSLYTVLSQSSLLVSMATKMQPVRTQREQR</sequence>
<feature type="non-terminal residue" evidence="1">
    <location>
        <position position="1"/>
    </location>
</feature>